<dbReference type="GO" id="GO:0016705">
    <property type="term" value="F:oxidoreductase activity, acting on paired donors, with incorporation or reduction of molecular oxygen"/>
    <property type="evidence" value="ECO:0007669"/>
    <property type="project" value="InterPro"/>
</dbReference>
<dbReference type="CDD" id="cd11067">
    <property type="entry name" value="CYP152"/>
    <property type="match status" value="1"/>
</dbReference>
<evidence type="ECO:0000313" key="9">
    <source>
        <dbReference type="EMBL" id="ASE39316.1"/>
    </source>
</evidence>
<reference evidence="10" key="1">
    <citation type="submission" date="2017-06" db="EMBL/GenBank/DDBJ databases">
        <title>FDA dAtabase for Regulatory Grade micrObial Sequences (FDA-ARGOS): Supporting development and validation of Infectious Disease Dx tests.</title>
        <authorList>
            <person name="Minogue T."/>
            <person name="Wolcott M."/>
            <person name="Wasieloski L."/>
            <person name="Aguilar W."/>
            <person name="Moore D."/>
            <person name="Tallon L."/>
            <person name="Sadzewicz L."/>
            <person name="Sengamalay N."/>
            <person name="Ott S."/>
            <person name="Godinez A."/>
            <person name="Nagaraj S."/>
            <person name="Nadendla S."/>
            <person name="Geyer C."/>
            <person name="Sichtig H."/>
        </authorList>
    </citation>
    <scope>NUCLEOTIDE SEQUENCE [LARGE SCALE GENOMIC DNA]</scope>
    <source>
        <strain evidence="10">FDAARGOS_289</strain>
    </source>
</reference>
<dbReference type="SUPFAM" id="SSF48264">
    <property type="entry name" value="Cytochrome P450"/>
    <property type="match status" value="1"/>
</dbReference>
<dbReference type="InterPro" id="IPR002401">
    <property type="entry name" value="Cyt_P450_E_grp-I"/>
</dbReference>
<dbReference type="AlphaFoldDB" id="A0A1Z3U7Q2"/>
<dbReference type="InterPro" id="IPR036396">
    <property type="entry name" value="Cyt_P450_sf"/>
</dbReference>
<dbReference type="Proteomes" id="UP000197050">
    <property type="component" value="Chromosome"/>
</dbReference>
<evidence type="ECO:0000256" key="1">
    <source>
        <dbReference type="ARBA" id="ARBA00001971"/>
    </source>
</evidence>
<dbReference type="GO" id="GO:0016125">
    <property type="term" value="P:sterol metabolic process"/>
    <property type="evidence" value="ECO:0007669"/>
    <property type="project" value="TreeGrafter"/>
</dbReference>
<evidence type="ECO:0000256" key="8">
    <source>
        <dbReference type="PIRSR" id="PIRSR602401-1"/>
    </source>
</evidence>
<keyword evidence="3 8" id="KW-0349">Heme</keyword>
<gene>
    <name evidence="9" type="ORF">CEP68_07270</name>
</gene>
<comment type="similarity">
    <text evidence="2">Belongs to the cytochrome P450 family.</text>
</comment>
<accession>A0A1Z3U7Q2</accession>
<evidence type="ECO:0000256" key="7">
    <source>
        <dbReference type="ARBA" id="ARBA00023033"/>
    </source>
</evidence>
<dbReference type="GO" id="GO:0004497">
    <property type="term" value="F:monooxygenase activity"/>
    <property type="evidence" value="ECO:0007669"/>
    <property type="project" value="UniProtKB-KW"/>
</dbReference>
<evidence type="ECO:0000256" key="4">
    <source>
        <dbReference type="ARBA" id="ARBA00022723"/>
    </source>
</evidence>
<proteinExistence type="inferred from homology"/>
<name>A0A1Z3U7Q2_BREVE</name>
<comment type="cofactor">
    <cofactor evidence="1 8">
        <name>heme</name>
        <dbReference type="ChEBI" id="CHEBI:30413"/>
    </cofactor>
</comment>
<keyword evidence="5" id="KW-0560">Oxidoreductase</keyword>
<keyword evidence="7" id="KW-0503">Monooxygenase</keyword>
<dbReference type="GO" id="GO:0005506">
    <property type="term" value="F:iron ion binding"/>
    <property type="evidence" value="ECO:0007669"/>
    <property type="project" value="InterPro"/>
</dbReference>
<sequence length="419" mass="46495">MTHRPTSRHGDQTLALLTDPYRRLSHLFEQAGADVVETRLALKETTCLRGREAARIFYDETRIVRAGAMPAPVRRTLLGEGGVQGLDGEAHRARKGVFMSLMSPARVARLGELFEAEWRRAAVEWAGEDDIVLYDALQPVLTRAVCAWAGVPLEPHEEAKRVRHLRALFDAAGSRGPRHLWSRHARRRVDAWLGSIIEDIRAGRLSPDPDTPAHAWAWTRAADGEPLPIHTAAVELANVLRPTVATSVYIVFVAHAMQAHPDAARLADADAGRRRAFVQEVRRFYPFFPAVIGRVRAPFRWRDLVFPEGRQVVLDLYGSNHDPAHWTDPEAFRPERFSDGSGDPFGLIPQGGGDAATGHRCPGEGIVVELMERAVGLLADLNYRLPDQDLEIDFRRLPALPGSGFRMETRDAALNEGGA</sequence>
<dbReference type="InterPro" id="IPR001128">
    <property type="entry name" value="Cyt_P450"/>
</dbReference>
<dbReference type="Pfam" id="PF00067">
    <property type="entry name" value="p450"/>
    <property type="match status" value="1"/>
</dbReference>
<dbReference type="PRINTS" id="PR00463">
    <property type="entry name" value="EP450I"/>
</dbReference>
<evidence type="ECO:0000313" key="10">
    <source>
        <dbReference type="Proteomes" id="UP000197050"/>
    </source>
</evidence>
<feature type="binding site" description="axial binding residue" evidence="8">
    <location>
        <position position="361"/>
    </location>
    <ligand>
        <name>heme</name>
        <dbReference type="ChEBI" id="CHEBI:30413"/>
    </ligand>
    <ligandPart>
        <name>Fe</name>
        <dbReference type="ChEBI" id="CHEBI:18248"/>
    </ligandPart>
</feature>
<dbReference type="GeneID" id="34015117"/>
<dbReference type="EMBL" id="CP022048">
    <property type="protein sequence ID" value="ASE39316.1"/>
    <property type="molecule type" value="Genomic_DNA"/>
</dbReference>
<protein>
    <submittedName>
        <fullName evidence="9">Cytochrome P450</fullName>
    </submittedName>
</protein>
<dbReference type="Gene3D" id="1.10.630.10">
    <property type="entry name" value="Cytochrome P450"/>
    <property type="match status" value="1"/>
</dbReference>
<dbReference type="KEGG" id="bvc:CEP68_07270"/>
<dbReference type="PANTHER" id="PTHR24286:SF24">
    <property type="entry name" value="LANOSTEROL 14-ALPHA DEMETHYLASE"/>
    <property type="match status" value="1"/>
</dbReference>
<keyword evidence="4 8" id="KW-0479">Metal-binding</keyword>
<dbReference type="GO" id="GO:0020037">
    <property type="term" value="F:heme binding"/>
    <property type="evidence" value="ECO:0007669"/>
    <property type="project" value="InterPro"/>
</dbReference>
<organism evidence="9 10">
    <name type="scientific">Brevundimonas vesicularis</name>
    <name type="common">Pseudomonas vesicularis</name>
    <dbReference type="NCBI Taxonomy" id="41276"/>
    <lineage>
        <taxon>Bacteria</taxon>
        <taxon>Pseudomonadati</taxon>
        <taxon>Pseudomonadota</taxon>
        <taxon>Alphaproteobacteria</taxon>
        <taxon>Caulobacterales</taxon>
        <taxon>Caulobacteraceae</taxon>
        <taxon>Brevundimonas</taxon>
    </lineage>
</organism>
<dbReference type="RefSeq" id="WP_088582522.1">
    <property type="nucleotide sequence ID" value="NZ_CP022048.2"/>
</dbReference>
<dbReference type="PANTHER" id="PTHR24286">
    <property type="entry name" value="CYTOCHROME P450 26"/>
    <property type="match status" value="1"/>
</dbReference>
<keyword evidence="6 8" id="KW-0408">Iron</keyword>
<evidence type="ECO:0000256" key="2">
    <source>
        <dbReference type="ARBA" id="ARBA00010617"/>
    </source>
</evidence>
<evidence type="ECO:0000256" key="6">
    <source>
        <dbReference type="ARBA" id="ARBA00023004"/>
    </source>
</evidence>
<evidence type="ECO:0000256" key="5">
    <source>
        <dbReference type="ARBA" id="ARBA00023002"/>
    </source>
</evidence>
<evidence type="ECO:0000256" key="3">
    <source>
        <dbReference type="ARBA" id="ARBA00022617"/>
    </source>
</evidence>